<reference evidence="7" key="1">
    <citation type="submission" date="2015-06" db="UniProtKB">
        <authorList>
            <consortium name="EnsemblPlants"/>
        </authorList>
    </citation>
    <scope>IDENTIFICATION</scope>
</reference>
<dbReference type="InterPro" id="IPR051708">
    <property type="entry name" value="Plant_Aspart_Prot_A1"/>
</dbReference>
<keyword evidence="3" id="KW-0378">Hydrolase</keyword>
<dbReference type="GO" id="GO:0008233">
    <property type="term" value="F:peptidase activity"/>
    <property type="evidence" value="ECO:0007669"/>
    <property type="project" value="UniProtKB-KW"/>
</dbReference>
<dbReference type="InterPro" id="IPR021109">
    <property type="entry name" value="Peptidase_aspartic_dom_sf"/>
</dbReference>
<dbReference type="Gene3D" id="2.40.70.10">
    <property type="entry name" value="Acid Proteases"/>
    <property type="match status" value="2"/>
</dbReference>
<evidence type="ECO:0000313" key="7">
    <source>
        <dbReference type="EnsemblPlants" id="EMT23320"/>
    </source>
</evidence>
<protein>
    <recommendedName>
        <fullName evidence="6">Xylanase inhibitor N-terminal domain-containing protein</fullName>
    </recommendedName>
</protein>
<evidence type="ECO:0000256" key="5">
    <source>
        <dbReference type="SAM" id="SignalP"/>
    </source>
</evidence>
<dbReference type="InterPro" id="IPR032861">
    <property type="entry name" value="TAXi_N"/>
</dbReference>
<evidence type="ECO:0000256" key="1">
    <source>
        <dbReference type="ARBA" id="ARBA00007447"/>
    </source>
</evidence>
<dbReference type="PANTHER" id="PTHR47967:SF55">
    <property type="entry name" value="PEPTIDASE A1 DOMAIN-CONTAINING PROTEIN"/>
    <property type="match status" value="1"/>
</dbReference>
<dbReference type="Pfam" id="PF14543">
    <property type="entry name" value="TAXi_N"/>
    <property type="match status" value="1"/>
</dbReference>
<proteinExistence type="inferred from homology"/>
<accession>M8BEJ3</accession>
<feature type="chain" id="PRO_5014583134" description="Xylanase inhibitor N-terminal domain-containing protein" evidence="5">
    <location>
        <begin position="21"/>
        <end position="332"/>
    </location>
</feature>
<evidence type="ECO:0000256" key="2">
    <source>
        <dbReference type="ARBA" id="ARBA00022670"/>
    </source>
</evidence>
<dbReference type="PANTHER" id="PTHR47967">
    <property type="entry name" value="OS07G0603500 PROTEIN-RELATED"/>
    <property type="match status" value="1"/>
</dbReference>
<feature type="signal peptide" evidence="5">
    <location>
        <begin position="1"/>
        <end position="20"/>
    </location>
</feature>
<comment type="similarity">
    <text evidence="1">Belongs to the peptidase A1 family.</text>
</comment>
<evidence type="ECO:0000259" key="6">
    <source>
        <dbReference type="Pfam" id="PF14543"/>
    </source>
</evidence>
<evidence type="ECO:0000256" key="4">
    <source>
        <dbReference type="SAM" id="MobiDB-lite"/>
    </source>
</evidence>
<evidence type="ECO:0000256" key="3">
    <source>
        <dbReference type="ARBA" id="ARBA00022801"/>
    </source>
</evidence>
<keyword evidence="5" id="KW-0732">Signal</keyword>
<name>M8BEJ3_AEGTA</name>
<feature type="compositionally biased region" description="Acidic residues" evidence="4">
    <location>
        <begin position="306"/>
        <end position="332"/>
    </location>
</feature>
<feature type="region of interest" description="Disordered" evidence="4">
    <location>
        <begin position="300"/>
        <end position="332"/>
    </location>
</feature>
<sequence>MCRALLLLCLFLILTQLACGYTDGGFSVELIHRDSPRSPFHDPSLTPHGRVLAAVRRSVFDLSSSSTYGRVGCQSDSCHSVHGTFCDATSLCQYNYSSGHVSTETFTFDDAPGGERAQLQVPRVNFGCATTANFPGYGMVGLSDGKSSLINQMSAATSLGRWFSYCLAPYLSDASSALNFGSRATVTGPGAVTTPMVHSPVHVEASYTVEIVAVRVENSVKLPNSKRSPVIVDSGSMLTSLDGELLDPIVEALARSIKLPRKQSPNPELFSVCYEADGMKALGKIEHEIQARHAARIAVGLPSDSPEQEEGQEEAEEEEEPGMEIVDIPDQD</sequence>
<dbReference type="GO" id="GO:0005576">
    <property type="term" value="C:extracellular region"/>
    <property type="evidence" value="ECO:0007669"/>
    <property type="project" value="TreeGrafter"/>
</dbReference>
<dbReference type="EnsemblPlants" id="EMT23320">
    <property type="protein sequence ID" value="EMT23320"/>
    <property type="gene ID" value="F775_43393"/>
</dbReference>
<organism evidence="7">
    <name type="scientific">Aegilops tauschii</name>
    <name type="common">Tausch's goatgrass</name>
    <name type="synonym">Aegilops squarrosa</name>
    <dbReference type="NCBI Taxonomy" id="37682"/>
    <lineage>
        <taxon>Eukaryota</taxon>
        <taxon>Viridiplantae</taxon>
        <taxon>Streptophyta</taxon>
        <taxon>Embryophyta</taxon>
        <taxon>Tracheophyta</taxon>
        <taxon>Spermatophyta</taxon>
        <taxon>Magnoliopsida</taxon>
        <taxon>Liliopsida</taxon>
        <taxon>Poales</taxon>
        <taxon>Poaceae</taxon>
        <taxon>BOP clade</taxon>
        <taxon>Pooideae</taxon>
        <taxon>Triticodae</taxon>
        <taxon>Triticeae</taxon>
        <taxon>Triticinae</taxon>
        <taxon>Aegilops</taxon>
    </lineage>
</organism>
<dbReference type="AlphaFoldDB" id="M8BEJ3"/>
<keyword evidence="2" id="KW-0645">Protease</keyword>
<dbReference type="SUPFAM" id="SSF50630">
    <property type="entry name" value="Acid proteases"/>
    <property type="match status" value="1"/>
</dbReference>
<feature type="domain" description="Xylanase inhibitor N-terminal" evidence="6">
    <location>
        <begin position="56"/>
        <end position="182"/>
    </location>
</feature>
<dbReference type="GO" id="GO:0006508">
    <property type="term" value="P:proteolysis"/>
    <property type="evidence" value="ECO:0007669"/>
    <property type="project" value="UniProtKB-KW"/>
</dbReference>